<dbReference type="Pfam" id="PF01893">
    <property type="entry name" value="UPF0058"/>
    <property type="match status" value="1"/>
</dbReference>
<accession>A0ABU2FY15</accession>
<protein>
    <submittedName>
        <fullName evidence="2">UPF0058 family protein</fullName>
    </submittedName>
</protein>
<sequence>MKKNELVHLHALLTCVAEDFVDRGLVDAEAFASYRALGISARSLRASREDHQTAVRLLAEALSAAAAEDAEDPDRGAAGDTHLSPR</sequence>
<evidence type="ECO:0000313" key="3">
    <source>
        <dbReference type="Proteomes" id="UP001254813"/>
    </source>
</evidence>
<dbReference type="RefSeq" id="WP_310926771.1">
    <property type="nucleotide sequence ID" value="NZ_JAMQOQ010000001.1"/>
</dbReference>
<dbReference type="InterPro" id="IPR036519">
    <property type="entry name" value="UPF0058_sf"/>
</dbReference>
<feature type="region of interest" description="Disordered" evidence="1">
    <location>
        <begin position="66"/>
        <end position="86"/>
    </location>
</feature>
<evidence type="ECO:0000256" key="1">
    <source>
        <dbReference type="SAM" id="MobiDB-lite"/>
    </source>
</evidence>
<reference evidence="2 3" key="1">
    <citation type="submission" date="2022-06" db="EMBL/GenBank/DDBJ databases">
        <title>Halogeometricum sp. a new haloarchaeum isolate from saline soil.</title>
        <authorList>
            <person name="Strakova D."/>
            <person name="Galisteo C."/>
            <person name="Sanchez-Porro C."/>
            <person name="Ventosa A."/>
        </authorList>
    </citation>
    <scope>NUCLEOTIDE SEQUENCE [LARGE SCALE GENOMIC DNA]</scope>
    <source>
        <strain evidence="3">S3BR25-2</strain>
    </source>
</reference>
<dbReference type="SUPFAM" id="SSF140371">
    <property type="entry name" value="Vng1086c-like"/>
    <property type="match status" value="1"/>
</dbReference>
<dbReference type="EMBL" id="JAMQOQ010000001">
    <property type="protein sequence ID" value="MDS0292933.1"/>
    <property type="molecule type" value="Genomic_DNA"/>
</dbReference>
<proteinExistence type="predicted"/>
<comment type="caution">
    <text evidence="2">The sequence shown here is derived from an EMBL/GenBank/DDBJ whole genome shotgun (WGS) entry which is preliminary data.</text>
</comment>
<organism evidence="2 3">
    <name type="scientific">Halogeometricum luteum</name>
    <dbReference type="NCBI Taxonomy" id="2950537"/>
    <lineage>
        <taxon>Archaea</taxon>
        <taxon>Methanobacteriati</taxon>
        <taxon>Methanobacteriota</taxon>
        <taxon>Stenosarchaea group</taxon>
        <taxon>Halobacteria</taxon>
        <taxon>Halobacteriales</taxon>
        <taxon>Haloferacaceae</taxon>
        <taxon>Halogeometricum</taxon>
    </lineage>
</organism>
<evidence type="ECO:0000313" key="2">
    <source>
        <dbReference type="EMBL" id="MDS0292933.1"/>
    </source>
</evidence>
<name>A0ABU2FY15_9EURY</name>
<dbReference type="InterPro" id="IPR002753">
    <property type="entry name" value="UPF0058"/>
</dbReference>
<dbReference type="Gene3D" id="1.20.1270.110">
    <property type="entry name" value="Uncharacterised protein family UPF0058"/>
    <property type="match status" value="1"/>
</dbReference>
<dbReference type="Proteomes" id="UP001254813">
    <property type="component" value="Unassembled WGS sequence"/>
</dbReference>
<keyword evidence="3" id="KW-1185">Reference proteome</keyword>
<gene>
    <name evidence="2" type="ORF">NDI79_01965</name>
</gene>